<accession>A0A5E6RLY9</accession>
<protein>
    <recommendedName>
        <fullName evidence="1">Dermonecrotic toxin N-terminal domain-containing protein</fullName>
    </recommendedName>
</protein>
<evidence type="ECO:0000313" key="2">
    <source>
        <dbReference type="EMBL" id="VVM69236.1"/>
    </source>
</evidence>
<dbReference type="Gene3D" id="3.40.390.10">
    <property type="entry name" value="Collagenase (Catalytic Domain)"/>
    <property type="match status" value="1"/>
</dbReference>
<sequence length="1607" mass="177426">MSTPTAALFFPQALNAPGLWTELGQTHGLTRKDFEWLEHVKLASHTRRNQQSPPMLAERILIGTGALSFALAGCFLLSETPDDKGLIFYTPYAGIKKYASRAALSEVIKRQLDNAGEDDDSVALLSLSVRKTLAAASDVTVTFETIEGDVFDDQRAVITLNQRLNNQAMVDELQKLPTLTAMLDTVLEGLLAAAFPALDQRKTRVGLYAETANSAADPNKPGARHWLESMSLSQALLTYYRHKGWPTGQRPEFAHPQRTSPTADQKTWESAIKTAADNLPGRIDAQLQSFWNEASVDGATRRAFFARAIREKARAELLLKRESGIITAQQSRALHSLIDPAKATSPALTVETIRLWVYEPNYVELAGSLMISQDSANAFLYTPAQGLQVLSDYQDLKDTLEQKSTEAGHDDELYDLMSLEERDRFIGFQEPHVSGAVVSGSVFKTLFEAIIGKQQQNLEYALQIFRFSDGAVDIHAFFDKATDIRSLIGETLLTIDVQGRWSTRPVLSGKHPSMVLADTAAGYVKTFSAVELPLRSEFTAPPVTTQAVQRTYLEQRKATLAHAFSVGLRGEASLRELSGSLRNVDWQIVDAVFNPDKADRKNRLAVRGFYPDAYSLVLDCSGETQSLPLANCLLLTERGGFDVQHSGRAILWTPATGLEVFATVAVARQQLNLRLIDPDQRLVLLANLTPTQRKLHRRYSLNRLQLIEGNVLQHLAQSTIDLLLARCEHLRSLKLKAGQLDKALTRLTQSITDTNLRRASWIAKAINHQQSLPAWLGMAAVEEQQLHIELLEQYRNSVTHDKDYLHGLQTLEDFVREKLKALLTARFPGTTIDPDSIEITPNLTLAGPAQSLTRFALNHVNIAQGTGFKIASSTTKALPEELTQAAVRQLLLSLNIQQDFGKKVAEALSGTDAAARKLLFVRQLPWQLLQHAHALKLQQHLSDGAFDLITQVLDMPDALARATLAGAHAIARPLELIKTDGAAAVQASGLYLISPGAGKQGSHVLYAPYHSGAIFSEFADEASLVAAINTPGALQDLVIRRLPENEQATFSNLLKSSVGKISEITLGSTEIGGNLLSRLFSDNTTLIPRMLGSQDKTGHQPDWEAIKWLFSAGIKVVSGLLPGKLAYGRFLWQAFKDFEDSAEALQDHHWKRALRSFIAGGAQMVTLGRLSLEASSLPEEAAAEAEPVATPVVNPQWSDVRPTEPTRTSLQRFESTTVALADLKKHATNGTYLHEASKTRYAPIAGKVYPVAKPGAVWHIRNGQKNGPSLLSTPSRQLILDPDVHTVHYARAMSNLRNQYLYHTRSRWVINIEARGMQQIRALFPFRALMIEQSISQAREYAANCLHNLVQLGQGAPGTRVDTFLRQFFGVDRVDEALLAELRKVILPVCNALADPADELLDSDRFIVGRNRDAESGIIAFVLDEDNRRNVHFTEDFFDHQLEHYLPILTASFNVGSHSRAATLIHEFAHSYAESLDIASLESRRPFIDLVSSITPFGARVRAEQLNFQREALSLLTPAQELFARWDDAGNEWLDVDQIYGAEHLSEAILELTGATTLADARTAFLDPVNPAIRTKVITRNADSVAFLICEIGRHLDPVVLASSSNT</sequence>
<dbReference type="Proteomes" id="UP000326953">
    <property type="component" value="Unassembled WGS sequence"/>
</dbReference>
<dbReference type="InterPro" id="IPR046673">
    <property type="entry name" value="ToxA_N"/>
</dbReference>
<organism evidence="2 3">
    <name type="scientific">Pseudomonas fluorescens</name>
    <dbReference type="NCBI Taxonomy" id="294"/>
    <lineage>
        <taxon>Bacteria</taxon>
        <taxon>Pseudomonadati</taxon>
        <taxon>Pseudomonadota</taxon>
        <taxon>Gammaproteobacteria</taxon>
        <taxon>Pseudomonadales</taxon>
        <taxon>Pseudomonadaceae</taxon>
        <taxon>Pseudomonas</taxon>
    </lineage>
</organism>
<dbReference type="Pfam" id="PF20178">
    <property type="entry name" value="ToxA_N"/>
    <property type="match status" value="2"/>
</dbReference>
<name>A0A5E6RLY9_PSEFL</name>
<dbReference type="GO" id="GO:0008237">
    <property type="term" value="F:metallopeptidase activity"/>
    <property type="evidence" value="ECO:0007669"/>
    <property type="project" value="InterPro"/>
</dbReference>
<gene>
    <name evidence="2" type="ORF">PS662_01708</name>
</gene>
<evidence type="ECO:0000259" key="1">
    <source>
        <dbReference type="Pfam" id="PF20178"/>
    </source>
</evidence>
<feature type="domain" description="Dermonecrotic toxin N-terminal" evidence="1">
    <location>
        <begin position="174"/>
        <end position="413"/>
    </location>
</feature>
<reference evidence="2 3" key="1">
    <citation type="submission" date="2019-09" db="EMBL/GenBank/DDBJ databases">
        <authorList>
            <person name="Chandra G."/>
            <person name="Truman W A."/>
        </authorList>
    </citation>
    <scope>NUCLEOTIDE SEQUENCE [LARGE SCALE GENOMIC DNA]</scope>
    <source>
        <strain evidence="2">PS662</strain>
    </source>
</reference>
<dbReference type="EMBL" id="CABVHK010000005">
    <property type="protein sequence ID" value="VVM69236.1"/>
    <property type="molecule type" value="Genomic_DNA"/>
</dbReference>
<dbReference type="RefSeq" id="WP_150710568.1">
    <property type="nucleotide sequence ID" value="NZ_CABVHK010000005.1"/>
</dbReference>
<proteinExistence type="predicted"/>
<evidence type="ECO:0000313" key="3">
    <source>
        <dbReference type="Proteomes" id="UP000326953"/>
    </source>
</evidence>
<dbReference type="OrthoDB" id="7032306at2"/>
<feature type="domain" description="Dermonecrotic toxin N-terminal" evidence="1">
    <location>
        <begin position="807"/>
        <end position="1028"/>
    </location>
</feature>
<dbReference type="InterPro" id="IPR024079">
    <property type="entry name" value="MetalloPept_cat_dom_sf"/>
</dbReference>